<dbReference type="Pfam" id="PF12831">
    <property type="entry name" value="FAD_oxidored"/>
    <property type="match status" value="1"/>
</dbReference>
<evidence type="ECO:0000256" key="5">
    <source>
        <dbReference type="ARBA" id="ARBA00023014"/>
    </source>
</evidence>
<gene>
    <name evidence="9" type="ORF">FHS57_005297</name>
</gene>
<organism evidence="9 10">
    <name type="scientific">Runella defluvii</name>
    <dbReference type="NCBI Taxonomy" id="370973"/>
    <lineage>
        <taxon>Bacteria</taxon>
        <taxon>Pseudomonadati</taxon>
        <taxon>Bacteroidota</taxon>
        <taxon>Cytophagia</taxon>
        <taxon>Cytophagales</taxon>
        <taxon>Spirosomataceae</taxon>
        <taxon>Runella</taxon>
    </lineage>
</organism>
<feature type="region of interest" description="Disordered" evidence="6">
    <location>
        <begin position="594"/>
        <end position="613"/>
    </location>
</feature>
<dbReference type="PANTHER" id="PTHR43498">
    <property type="entry name" value="FERREDOXIN:COB-COM HETERODISULFIDE REDUCTASE SUBUNIT A"/>
    <property type="match status" value="1"/>
</dbReference>
<keyword evidence="4" id="KW-0408">Iron</keyword>
<dbReference type="InterPro" id="IPR036188">
    <property type="entry name" value="FAD/NAD-bd_sf"/>
</dbReference>
<proteinExistence type="predicted"/>
<feature type="domain" description="Golvesin/Xly CBD-like" evidence="8">
    <location>
        <begin position="533"/>
        <end position="673"/>
    </location>
</feature>
<evidence type="ECO:0000256" key="2">
    <source>
        <dbReference type="ARBA" id="ARBA00022723"/>
    </source>
</evidence>
<comment type="caution">
    <text evidence="9">The sequence shown here is derived from an EMBL/GenBank/DDBJ whole genome shotgun (WGS) entry which is preliminary data.</text>
</comment>
<dbReference type="PANTHER" id="PTHR43498:SF1">
    <property type="entry name" value="COB--COM HETERODISULFIDE REDUCTASE IRON-SULFUR SUBUNIT A"/>
    <property type="match status" value="1"/>
</dbReference>
<dbReference type="AlphaFoldDB" id="A0A7W6ET01"/>
<dbReference type="SUPFAM" id="SSF51905">
    <property type="entry name" value="FAD/NAD(P)-binding domain"/>
    <property type="match status" value="1"/>
</dbReference>
<dbReference type="GO" id="GO:0051539">
    <property type="term" value="F:4 iron, 4 sulfur cluster binding"/>
    <property type="evidence" value="ECO:0007669"/>
    <property type="project" value="UniProtKB-KW"/>
</dbReference>
<dbReference type="GO" id="GO:0016491">
    <property type="term" value="F:oxidoreductase activity"/>
    <property type="evidence" value="ECO:0007669"/>
    <property type="project" value="UniProtKB-KW"/>
</dbReference>
<dbReference type="InterPro" id="IPR033803">
    <property type="entry name" value="CBD-like_Golvesin-Xly"/>
</dbReference>
<evidence type="ECO:0000313" key="9">
    <source>
        <dbReference type="EMBL" id="MBB3841275.1"/>
    </source>
</evidence>
<feature type="chain" id="PRO_5030667868" description="Golvesin/Xly CBD-like domain-containing protein" evidence="7">
    <location>
        <begin position="22"/>
        <end position="680"/>
    </location>
</feature>
<sequence>MKKHLLVLLSVLIQYAYQSHAQEVDVCVYGGTSAGVIAAYTAAKSGKKVLLIEPSRHFGGLSSGGLGQTDIGNKYAITGVARDFYRRIGQHYGKFEQWTFEPHVAEQLFNDYIKKANVSVWLEHRLVRVQKQGEKIQAIEVTASESKGEKVRLVKAKMFIDCTYEGDLMAQAGVSYIVGREANSQYNETWNGVQMHDKHQFPEGIDPYKTPSDPSSGLLWGISTAALAPTGSGDKLLQAYNFRLCLTKDPANRIPITKPARYDSTMYELLLRQVAVEKPAHINWGVLHIADMPNSKTDINNKGGLSTDMIGMNHSFAEADFQTRKKIIKEHEDYTKGFLYFVGHDPRMPQHLRQQMLEWGYPKDEYLDNNHFSHQIYVREARRMVGEYVMTQHNCEGREIVKDGIGMAAYTMDSHNCQRILFKNPTTGKMEVRNEGDVQVGGFPPYPISYRSLIPRKAECQNLFVPVCLSATHIAYGSIRMEPVFMALGQAAAVAAVQAINSKKAVQEIDIETLQRTLKINPLVDGSQPEILLDNDVTPKNIQVVGDWQTLKTGSKYAATQLTDNSLGKTVKSVRFTPEIPQNGEYELYIYNPNPTGGGGNPGDAQNQSKASKTTLKVKAGNQEQERVISTREQVSDWIRVGSFSLVKGNGNFVEITNQNADGIVVADAVLFVPKHTVRR</sequence>
<feature type="compositionally biased region" description="Polar residues" evidence="6">
    <location>
        <begin position="604"/>
        <end position="613"/>
    </location>
</feature>
<reference evidence="9 10" key="1">
    <citation type="submission" date="2020-08" db="EMBL/GenBank/DDBJ databases">
        <title>Genomic Encyclopedia of Type Strains, Phase IV (KMG-IV): sequencing the most valuable type-strain genomes for metagenomic binning, comparative biology and taxonomic classification.</title>
        <authorList>
            <person name="Goeker M."/>
        </authorList>
    </citation>
    <scope>NUCLEOTIDE SEQUENCE [LARGE SCALE GENOMIC DNA]</scope>
    <source>
        <strain evidence="9 10">DSM 17976</strain>
    </source>
</reference>
<protein>
    <recommendedName>
        <fullName evidence="8">Golvesin/Xly CBD-like domain-containing protein</fullName>
    </recommendedName>
</protein>
<accession>A0A7W6ET01</accession>
<evidence type="ECO:0000256" key="6">
    <source>
        <dbReference type="SAM" id="MobiDB-lite"/>
    </source>
</evidence>
<keyword evidence="2" id="KW-0479">Metal-binding</keyword>
<evidence type="ECO:0000313" key="10">
    <source>
        <dbReference type="Proteomes" id="UP000541352"/>
    </source>
</evidence>
<keyword evidence="3" id="KW-0560">Oxidoreductase</keyword>
<keyword evidence="1" id="KW-0004">4Fe-4S</keyword>
<keyword evidence="10" id="KW-1185">Reference proteome</keyword>
<evidence type="ECO:0000259" key="8">
    <source>
        <dbReference type="Pfam" id="PF25275"/>
    </source>
</evidence>
<dbReference type="RefSeq" id="WP_183978833.1">
    <property type="nucleotide sequence ID" value="NZ_JACIBY010000015.1"/>
</dbReference>
<evidence type="ECO:0000256" key="4">
    <source>
        <dbReference type="ARBA" id="ARBA00023004"/>
    </source>
</evidence>
<dbReference type="EMBL" id="JACIBY010000015">
    <property type="protein sequence ID" value="MBB3841275.1"/>
    <property type="molecule type" value="Genomic_DNA"/>
</dbReference>
<dbReference type="Proteomes" id="UP000541352">
    <property type="component" value="Unassembled WGS sequence"/>
</dbReference>
<dbReference type="InterPro" id="IPR039650">
    <property type="entry name" value="HdrA-like"/>
</dbReference>
<keyword evidence="5" id="KW-0411">Iron-sulfur</keyword>
<evidence type="ECO:0000256" key="3">
    <source>
        <dbReference type="ARBA" id="ARBA00023002"/>
    </source>
</evidence>
<evidence type="ECO:0000256" key="1">
    <source>
        <dbReference type="ARBA" id="ARBA00022485"/>
    </source>
</evidence>
<dbReference type="Pfam" id="PF25275">
    <property type="entry name" value="Golvesin_C"/>
    <property type="match status" value="1"/>
</dbReference>
<name>A0A7W6ET01_9BACT</name>
<dbReference type="Gene3D" id="3.50.50.60">
    <property type="entry name" value="FAD/NAD(P)-binding domain"/>
    <property type="match status" value="1"/>
</dbReference>
<keyword evidence="7" id="KW-0732">Signal</keyword>
<feature type="signal peptide" evidence="7">
    <location>
        <begin position="1"/>
        <end position="21"/>
    </location>
</feature>
<evidence type="ECO:0000256" key="7">
    <source>
        <dbReference type="SAM" id="SignalP"/>
    </source>
</evidence>
<dbReference type="GO" id="GO:0046872">
    <property type="term" value="F:metal ion binding"/>
    <property type="evidence" value="ECO:0007669"/>
    <property type="project" value="UniProtKB-KW"/>
</dbReference>